<evidence type="ECO:0000313" key="2">
    <source>
        <dbReference type="Proteomes" id="UP001519460"/>
    </source>
</evidence>
<keyword evidence="2" id="KW-1185">Reference proteome</keyword>
<proteinExistence type="predicted"/>
<organism evidence="1 2">
    <name type="scientific">Batillaria attramentaria</name>
    <dbReference type="NCBI Taxonomy" id="370345"/>
    <lineage>
        <taxon>Eukaryota</taxon>
        <taxon>Metazoa</taxon>
        <taxon>Spiralia</taxon>
        <taxon>Lophotrochozoa</taxon>
        <taxon>Mollusca</taxon>
        <taxon>Gastropoda</taxon>
        <taxon>Caenogastropoda</taxon>
        <taxon>Sorbeoconcha</taxon>
        <taxon>Cerithioidea</taxon>
        <taxon>Batillariidae</taxon>
        <taxon>Batillaria</taxon>
    </lineage>
</organism>
<name>A0ABD0KNI9_9CAEN</name>
<protein>
    <submittedName>
        <fullName evidence="1">Uncharacterized protein</fullName>
    </submittedName>
</protein>
<comment type="caution">
    <text evidence="1">The sequence shown here is derived from an EMBL/GenBank/DDBJ whole genome shotgun (WGS) entry which is preliminary data.</text>
</comment>
<sequence length="171" mass="18768">MILKAVLAVLTSHNFQTHRIVRGGPVSSIVKHASHIKQPARSPQLPPLSRAGMFIINARGLPAWGDGDVNGGSNRRRYKLYTPLPPAEKGYQPLQQFTPSVPDKAVWQAICEAQNSSSQRSPLRTCEFRAGSAAHIHSGVCFSAPGEKLRRIILIFYNKLMKGYNLGQTAP</sequence>
<dbReference type="EMBL" id="JACVVK020000146">
    <property type="protein sequence ID" value="KAK7488786.1"/>
    <property type="molecule type" value="Genomic_DNA"/>
</dbReference>
<reference evidence="1 2" key="1">
    <citation type="journal article" date="2023" name="Sci. Data">
        <title>Genome assembly of the Korean intertidal mud-creeper Batillaria attramentaria.</title>
        <authorList>
            <person name="Patra A.K."/>
            <person name="Ho P.T."/>
            <person name="Jun S."/>
            <person name="Lee S.J."/>
            <person name="Kim Y."/>
            <person name="Won Y.J."/>
        </authorList>
    </citation>
    <scope>NUCLEOTIDE SEQUENCE [LARGE SCALE GENOMIC DNA]</scope>
    <source>
        <strain evidence="1">Wonlab-2016</strain>
    </source>
</reference>
<accession>A0ABD0KNI9</accession>
<evidence type="ECO:0000313" key="1">
    <source>
        <dbReference type="EMBL" id="KAK7488786.1"/>
    </source>
</evidence>
<gene>
    <name evidence="1" type="ORF">BaRGS_00019921</name>
</gene>
<dbReference type="Proteomes" id="UP001519460">
    <property type="component" value="Unassembled WGS sequence"/>
</dbReference>
<dbReference type="AlphaFoldDB" id="A0ABD0KNI9"/>